<evidence type="ECO:0000313" key="1">
    <source>
        <dbReference type="EMBL" id="KKN10895.1"/>
    </source>
</evidence>
<organism evidence="1">
    <name type="scientific">marine sediment metagenome</name>
    <dbReference type="NCBI Taxonomy" id="412755"/>
    <lineage>
        <taxon>unclassified sequences</taxon>
        <taxon>metagenomes</taxon>
        <taxon>ecological metagenomes</taxon>
    </lineage>
</organism>
<dbReference type="AlphaFoldDB" id="A0A0F9MUB6"/>
<reference evidence="1" key="1">
    <citation type="journal article" date="2015" name="Nature">
        <title>Complex archaea that bridge the gap between prokaryotes and eukaryotes.</title>
        <authorList>
            <person name="Spang A."/>
            <person name="Saw J.H."/>
            <person name="Jorgensen S.L."/>
            <person name="Zaremba-Niedzwiedzka K."/>
            <person name="Martijn J."/>
            <person name="Lind A.E."/>
            <person name="van Eijk R."/>
            <person name="Schleper C."/>
            <person name="Guy L."/>
            <person name="Ettema T.J."/>
        </authorList>
    </citation>
    <scope>NUCLEOTIDE SEQUENCE</scope>
</reference>
<evidence type="ECO:0008006" key="2">
    <source>
        <dbReference type="Google" id="ProtNLM"/>
    </source>
</evidence>
<dbReference type="EMBL" id="LAZR01004194">
    <property type="protein sequence ID" value="KKN10895.1"/>
    <property type="molecule type" value="Genomic_DNA"/>
</dbReference>
<proteinExistence type="predicted"/>
<sequence>MAKTQTLELTLDARDVVRAAEAFKKFPHALQKATEFATIQSLVIAQRHLAIYPPPPIGSTYRRTGTLGRRWRFLKGSVSGSPRKVRGSVWNVTPYAQWVQDEQRQAWMHRGRWNTVQTVIRGPFLKLYIRFFRKAILRVTENILKTRR</sequence>
<accession>A0A0F9MUB6</accession>
<comment type="caution">
    <text evidence="1">The sequence shown here is derived from an EMBL/GenBank/DDBJ whole genome shotgun (WGS) entry which is preliminary data.</text>
</comment>
<name>A0A0F9MUB6_9ZZZZ</name>
<gene>
    <name evidence="1" type="ORF">LCGC14_1032090</name>
</gene>
<protein>
    <recommendedName>
        <fullName evidence="2">HK97 gp10 family phage protein</fullName>
    </recommendedName>
</protein>